<comment type="similarity">
    <text evidence="1">Belongs to the peptidase A31 family.</text>
</comment>
<evidence type="ECO:0000256" key="3">
    <source>
        <dbReference type="ARBA" id="ARBA00022750"/>
    </source>
</evidence>
<dbReference type="InterPro" id="IPR023430">
    <property type="entry name" value="Pept_HybD-like_dom_sf"/>
</dbReference>
<sequence length="170" mass="16863">MGTVVVGLGNPILTDDGVGIKVAAAVRELLAGTGVEVVEAYSGGLRLMEAISGYRRAVIVDAMTGGLPPGTVLRIGALEGRGTRNLHSSHDGDLAGALRLGRELGLNLPELVELVGVEAGDVETFGEELSEAVRAALPKAVAAVMAAAAPGMDPGGLGDAATAGGAGERS</sequence>
<evidence type="ECO:0000256" key="4">
    <source>
        <dbReference type="ARBA" id="ARBA00022801"/>
    </source>
</evidence>
<dbReference type="KEGG" id="gbn:GEOBRER4_05370"/>
<gene>
    <name evidence="5" type="ORF">GEOBRER4_n0558</name>
</gene>
<evidence type="ECO:0000313" key="6">
    <source>
        <dbReference type="Proteomes" id="UP000515472"/>
    </source>
</evidence>
<dbReference type="GO" id="GO:0016485">
    <property type="term" value="P:protein processing"/>
    <property type="evidence" value="ECO:0007669"/>
    <property type="project" value="TreeGrafter"/>
</dbReference>
<dbReference type="GO" id="GO:0004190">
    <property type="term" value="F:aspartic-type endopeptidase activity"/>
    <property type="evidence" value="ECO:0007669"/>
    <property type="project" value="UniProtKB-KW"/>
</dbReference>
<keyword evidence="4" id="KW-0378">Hydrolase</keyword>
<dbReference type="PANTHER" id="PTHR30302:SF1">
    <property type="entry name" value="HYDROGENASE 2 MATURATION PROTEASE"/>
    <property type="match status" value="1"/>
</dbReference>
<dbReference type="InterPro" id="IPR000671">
    <property type="entry name" value="Peptidase_A31"/>
</dbReference>
<keyword evidence="3" id="KW-0064">Aspartyl protease</keyword>
<name>A0A6S6LUY0_9BACT</name>
<evidence type="ECO:0000256" key="2">
    <source>
        <dbReference type="ARBA" id="ARBA00022670"/>
    </source>
</evidence>
<dbReference type="GO" id="GO:0008047">
    <property type="term" value="F:enzyme activator activity"/>
    <property type="evidence" value="ECO:0007669"/>
    <property type="project" value="InterPro"/>
</dbReference>
<dbReference type="PANTHER" id="PTHR30302">
    <property type="entry name" value="HYDROGENASE 1 MATURATION PROTEASE"/>
    <property type="match status" value="1"/>
</dbReference>
<reference evidence="5 6" key="1">
    <citation type="submission" date="2020-06" db="EMBL/GenBank/DDBJ databases">
        <title>Interaction of electrochemicaly active bacteria, Geobacter bremensis R4 on different carbon anode.</title>
        <authorList>
            <person name="Meng L."/>
            <person name="Yoshida N."/>
        </authorList>
    </citation>
    <scope>NUCLEOTIDE SEQUENCE [LARGE SCALE GENOMIC DNA]</scope>
    <source>
        <strain evidence="5 6">R4</strain>
    </source>
</reference>
<accession>A0A6S6LUY0</accession>
<evidence type="ECO:0000313" key="5">
    <source>
        <dbReference type="EMBL" id="BCG45787.1"/>
    </source>
</evidence>
<protein>
    <submittedName>
        <fullName evidence="5">Uncharacterized protein</fullName>
    </submittedName>
</protein>
<dbReference type="NCBIfam" id="TIGR00072">
    <property type="entry name" value="hydrog_prot"/>
    <property type="match status" value="1"/>
</dbReference>
<dbReference type="RefSeq" id="WP_185245272.1">
    <property type="nucleotide sequence ID" value="NZ_AP023213.1"/>
</dbReference>
<dbReference type="EMBL" id="AP023213">
    <property type="protein sequence ID" value="BCG45787.1"/>
    <property type="molecule type" value="Genomic_DNA"/>
</dbReference>
<organism evidence="5 6">
    <name type="scientific">Citrifermentans bremense</name>
    <dbReference type="NCBI Taxonomy" id="60035"/>
    <lineage>
        <taxon>Bacteria</taxon>
        <taxon>Pseudomonadati</taxon>
        <taxon>Thermodesulfobacteriota</taxon>
        <taxon>Desulfuromonadia</taxon>
        <taxon>Geobacterales</taxon>
        <taxon>Geobacteraceae</taxon>
        <taxon>Citrifermentans</taxon>
    </lineage>
</organism>
<dbReference type="PRINTS" id="PR00446">
    <property type="entry name" value="HYDRGNUPTAKE"/>
</dbReference>
<evidence type="ECO:0000256" key="1">
    <source>
        <dbReference type="ARBA" id="ARBA00006814"/>
    </source>
</evidence>
<dbReference type="AlphaFoldDB" id="A0A6S6LUY0"/>
<keyword evidence="2" id="KW-0645">Protease</keyword>
<keyword evidence="6" id="KW-1185">Reference proteome</keyword>
<dbReference type="CDD" id="cd00518">
    <property type="entry name" value="H2MP"/>
    <property type="match status" value="1"/>
</dbReference>
<proteinExistence type="inferred from homology"/>
<dbReference type="Gene3D" id="3.40.50.1450">
    <property type="entry name" value="HybD-like"/>
    <property type="match status" value="1"/>
</dbReference>
<dbReference type="Proteomes" id="UP000515472">
    <property type="component" value="Chromosome"/>
</dbReference>
<dbReference type="SUPFAM" id="SSF53163">
    <property type="entry name" value="HybD-like"/>
    <property type="match status" value="1"/>
</dbReference>
<dbReference type="Pfam" id="PF01750">
    <property type="entry name" value="HycI"/>
    <property type="match status" value="1"/>
</dbReference>